<dbReference type="InterPro" id="IPR012795">
    <property type="entry name" value="tRNA_Ile_lys_synt_N"/>
</dbReference>
<proteinExistence type="inferred from homology"/>
<dbReference type="GO" id="GO:0032267">
    <property type="term" value="F:tRNA(Ile)-lysidine synthase activity"/>
    <property type="evidence" value="ECO:0007669"/>
    <property type="project" value="UniProtKB-EC"/>
</dbReference>
<dbReference type="PANTHER" id="PTHR43033:SF1">
    <property type="entry name" value="TRNA(ILE)-LYSIDINE SYNTHASE-RELATED"/>
    <property type="match status" value="1"/>
</dbReference>
<dbReference type="GO" id="GO:0006400">
    <property type="term" value="P:tRNA modification"/>
    <property type="evidence" value="ECO:0007669"/>
    <property type="project" value="UniProtKB-UniRule"/>
</dbReference>
<protein>
    <recommendedName>
        <fullName evidence="6">tRNA(Ile)-lysidine synthase</fullName>
        <ecNumber evidence="6">6.3.4.19</ecNumber>
    </recommendedName>
    <alternativeName>
        <fullName evidence="6">tRNA(Ile)-2-lysyl-cytidine synthase</fullName>
    </alternativeName>
    <alternativeName>
        <fullName evidence="6">tRNA(Ile)-lysidine synthetase</fullName>
    </alternativeName>
</protein>
<accession>A0A0R2DJN4</accession>
<keyword evidence="4" id="KW-0067">ATP-binding</keyword>
<dbReference type="InterPro" id="IPR012094">
    <property type="entry name" value="tRNA_Ile_lys_synt"/>
</dbReference>
<reference evidence="8 9" key="1">
    <citation type="journal article" date="2015" name="Genome Announc.">
        <title>Expanding the biotechnology potential of lactobacilli through comparative genomics of 213 strains and associated genera.</title>
        <authorList>
            <person name="Sun Z."/>
            <person name="Harris H.M."/>
            <person name="McCann A."/>
            <person name="Guo C."/>
            <person name="Argimon S."/>
            <person name="Zhang W."/>
            <person name="Yang X."/>
            <person name="Jeffery I.B."/>
            <person name="Cooney J.C."/>
            <person name="Kagawa T.F."/>
            <person name="Liu W."/>
            <person name="Song Y."/>
            <person name="Salvetti E."/>
            <person name="Wrobel A."/>
            <person name="Rasinkangas P."/>
            <person name="Parkhill J."/>
            <person name="Rea M.C."/>
            <person name="O'Sullivan O."/>
            <person name="Ritari J."/>
            <person name="Douillard F.P."/>
            <person name="Paul Ross R."/>
            <person name="Yang R."/>
            <person name="Briner A.E."/>
            <person name="Felis G.E."/>
            <person name="de Vos W.M."/>
            <person name="Barrangou R."/>
            <person name="Klaenhammer T.R."/>
            <person name="Caufield P.W."/>
            <person name="Cui Y."/>
            <person name="Zhang H."/>
            <person name="O'Toole P.W."/>
        </authorList>
    </citation>
    <scope>NUCLEOTIDE SEQUENCE [LARGE SCALE GENOMIC DNA]</scope>
    <source>
        <strain evidence="8 9">DSM 23037</strain>
    </source>
</reference>
<name>A0A0R2DJN4_9LACO</name>
<comment type="caution">
    <text evidence="6">Lacks conserved residue(s) required for the propagation of feature annotation.</text>
</comment>
<sequence length="440" mass="51107">MMAIQRVFEQKLKDLQIDIKLDRIVVAVSAGPDSMALLDLLYHSLYYPKDQLVIAHVNHQLRVDSEQELRLLQSYAKDKGLTIESYDWPETLHPGTGIEAAARQMRYQFFQEVQKKENANYVMTAHHGDDVLETILLKLVRSGDAQEMSSLAAKRPFFEGQLVRPLLNFSKEQLLDYLNSQGIVYITDETNNTDFTMRNRMRHHVIPILRKETPYIVENGQRYQRTVTKLTQAQTTLFELVTTQRQVTTNLYQGEIKDFTKIPTTNWSDYLSYLTMKAFSDKVFLSEQQHKQLKHILIKGGSLTLTNKIQFLVKNDTFFLTYDKLRITPQLIELNKPLLFCEQQYIVSTGKKVEGFECIGVFDVPLDQNLYLGLTPNQSVLLSNDHHQKVKKVFAKVGIPTILKEYFLAIYGSDIYWIQNIYSYNSLSQQSRKLYFFVAK</sequence>
<dbReference type="EC" id="6.3.4.19" evidence="6"/>
<evidence type="ECO:0000259" key="7">
    <source>
        <dbReference type="Pfam" id="PF01171"/>
    </source>
</evidence>
<dbReference type="GO" id="GO:0005737">
    <property type="term" value="C:cytoplasm"/>
    <property type="evidence" value="ECO:0007669"/>
    <property type="project" value="UniProtKB-SubCell"/>
</dbReference>
<comment type="function">
    <text evidence="6">Ligates lysine onto the cytidine present at position 34 of the AUA codon-specific tRNA(Ile) that contains the anticodon CAU, in an ATP-dependent manner. Cytidine is converted to lysidine, thus changing the amino acid specificity of the tRNA from methionine to isoleucine.</text>
</comment>
<keyword evidence="3" id="KW-0547">Nucleotide-binding</keyword>
<dbReference type="InterPro" id="IPR011063">
    <property type="entry name" value="TilS/TtcA_N"/>
</dbReference>
<organism evidence="8 9">
    <name type="scientific">Holzapfeliella floricola DSM 23037 = JCM 16512</name>
    <dbReference type="NCBI Taxonomy" id="1423744"/>
    <lineage>
        <taxon>Bacteria</taxon>
        <taxon>Bacillati</taxon>
        <taxon>Bacillota</taxon>
        <taxon>Bacilli</taxon>
        <taxon>Lactobacillales</taxon>
        <taxon>Lactobacillaceae</taxon>
        <taxon>Holzapfeliella</taxon>
    </lineage>
</organism>
<evidence type="ECO:0000256" key="4">
    <source>
        <dbReference type="ARBA" id="ARBA00022840"/>
    </source>
</evidence>
<dbReference type="Gene3D" id="3.40.50.620">
    <property type="entry name" value="HUPs"/>
    <property type="match status" value="1"/>
</dbReference>
<dbReference type="PANTHER" id="PTHR43033">
    <property type="entry name" value="TRNA(ILE)-LYSIDINE SYNTHASE-RELATED"/>
    <property type="match status" value="1"/>
</dbReference>
<keyword evidence="1 6" id="KW-0436">Ligase</keyword>
<gene>
    <name evidence="6" type="primary">tilS</name>
    <name evidence="8" type="ORF">FC86_GL000402</name>
</gene>
<evidence type="ECO:0000256" key="5">
    <source>
        <dbReference type="ARBA" id="ARBA00048539"/>
    </source>
</evidence>
<comment type="caution">
    <text evidence="8">The sequence shown here is derived from an EMBL/GenBank/DDBJ whole genome shotgun (WGS) entry which is preliminary data.</text>
</comment>
<dbReference type="InterPro" id="IPR014729">
    <property type="entry name" value="Rossmann-like_a/b/a_fold"/>
</dbReference>
<dbReference type="NCBIfam" id="TIGR02432">
    <property type="entry name" value="lysidine_TilS_N"/>
    <property type="match status" value="1"/>
</dbReference>
<comment type="subcellular location">
    <subcellularLocation>
        <location evidence="6">Cytoplasm</location>
    </subcellularLocation>
</comment>
<dbReference type="CDD" id="cd01992">
    <property type="entry name" value="TilS_N"/>
    <property type="match status" value="1"/>
</dbReference>
<keyword evidence="6" id="KW-0963">Cytoplasm</keyword>
<dbReference type="GO" id="GO:0005524">
    <property type="term" value="F:ATP binding"/>
    <property type="evidence" value="ECO:0007669"/>
    <property type="project" value="UniProtKB-KW"/>
</dbReference>
<dbReference type="Proteomes" id="UP000051378">
    <property type="component" value="Unassembled WGS sequence"/>
</dbReference>
<dbReference type="SUPFAM" id="SSF52402">
    <property type="entry name" value="Adenine nucleotide alpha hydrolases-like"/>
    <property type="match status" value="1"/>
</dbReference>
<dbReference type="OrthoDB" id="9807403at2"/>
<dbReference type="EMBL" id="AYZL01000016">
    <property type="protein sequence ID" value="KRN04304.1"/>
    <property type="molecule type" value="Genomic_DNA"/>
</dbReference>
<dbReference type="PATRIC" id="fig|1423744.4.peg.413"/>
<comment type="catalytic activity">
    <reaction evidence="5 6">
        <text>cytidine(34) in tRNA(Ile2) + L-lysine + ATP = lysidine(34) in tRNA(Ile2) + AMP + diphosphate + H(+)</text>
        <dbReference type="Rhea" id="RHEA:43744"/>
        <dbReference type="Rhea" id="RHEA-COMP:10625"/>
        <dbReference type="Rhea" id="RHEA-COMP:10670"/>
        <dbReference type="ChEBI" id="CHEBI:15378"/>
        <dbReference type="ChEBI" id="CHEBI:30616"/>
        <dbReference type="ChEBI" id="CHEBI:32551"/>
        <dbReference type="ChEBI" id="CHEBI:33019"/>
        <dbReference type="ChEBI" id="CHEBI:82748"/>
        <dbReference type="ChEBI" id="CHEBI:83665"/>
        <dbReference type="ChEBI" id="CHEBI:456215"/>
        <dbReference type="EC" id="6.3.4.19"/>
    </reaction>
</comment>
<keyword evidence="2 6" id="KW-0819">tRNA processing</keyword>
<keyword evidence="9" id="KW-1185">Reference proteome</keyword>
<evidence type="ECO:0000256" key="2">
    <source>
        <dbReference type="ARBA" id="ARBA00022694"/>
    </source>
</evidence>
<feature type="domain" description="tRNA(Ile)-lysidine/2-thiocytidine synthase N-terminal" evidence="7">
    <location>
        <begin position="24"/>
        <end position="203"/>
    </location>
</feature>
<evidence type="ECO:0000313" key="8">
    <source>
        <dbReference type="EMBL" id="KRN04304.1"/>
    </source>
</evidence>
<dbReference type="HAMAP" id="MF_01161">
    <property type="entry name" value="tRNA_Ile_lys_synt"/>
    <property type="match status" value="1"/>
</dbReference>
<evidence type="ECO:0000256" key="1">
    <source>
        <dbReference type="ARBA" id="ARBA00022598"/>
    </source>
</evidence>
<evidence type="ECO:0000256" key="6">
    <source>
        <dbReference type="HAMAP-Rule" id="MF_01161"/>
    </source>
</evidence>
<dbReference type="Pfam" id="PF01171">
    <property type="entry name" value="ATP_bind_3"/>
    <property type="match status" value="1"/>
</dbReference>
<comment type="similarity">
    <text evidence="6">Belongs to the tRNA(Ile)-lysidine synthase family.</text>
</comment>
<evidence type="ECO:0000256" key="3">
    <source>
        <dbReference type="ARBA" id="ARBA00022741"/>
    </source>
</evidence>
<dbReference type="AlphaFoldDB" id="A0A0R2DJN4"/>
<dbReference type="STRING" id="1423744.FC86_GL000402"/>
<dbReference type="RefSeq" id="WP_056974574.1">
    <property type="nucleotide sequence ID" value="NZ_AYZL01000016.1"/>
</dbReference>
<evidence type="ECO:0000313" key="9">
    <source>
        <dbReference type="Proteomes" id="UP000051378"/>
    </source>
</evidence>